<name>A0A1G7ISP5_9FIRM</name>
<evidence type="ECO:0008006" key="3">
    <source>
        <dbReference type="Google" id="ProtNLM"/>
    </source>
</evidence>
<evidence type="ECO:0000313" key="2">
    <source>
        <dbReference type="Proteomes" id="UP000243333"/>
    </source>
</evidence>
<reference evidence="2" key="1">
    <citation type="submission" date="2016-10" db="EMBL/GenBank/DDBJ databases">
        <authorList>
            <person name="Varghese N."/>
            <person name="Submissions S."/>
        </authorList>
    </citation>
    <scope>NUCLEOTIDE SEQUENCE [LARGE SCALE GENOMIC DNA]</scope>
    <source>
        <strain evidence="2">DSM 23256</strain>
    </source>
</reference>
<dbReference type="EMBL" id="FNBU01000003">
    <property type="protein sequence ID" value="SDF15615.1"/>
    <property type="molecule type" value="Genomic_DNA"/>
</dbReference>
<dbReference type="Proteomes" id="UP000243333">
    <property type="component" value="Unassembled WGS sequence"/>
</dbReference>
<proteinExistence type="predicted"/>
<evidence type="ECO:0000313" key="1">
    <source>
        <dbReference type="EMBL" id="SDF15615.1"/>
    </source>
</evidence>
<dbReference type="AlphaFoldDB" id="A0A1G7ISP5"/>
<accession>A0A1G7ISP5</accession>
<gene>
    <name evidence="1" type="ORF">SAMN05660235_00623</name>
</gene>
<protein>
    <recommendedName>
        <fullName evidence="3">DUF1570 domain-containing protein</fullName>
    </recommendedName>
</protein>
<sequence>MTSLVRIFLYVAAVIGLYLVVLPPVPVVADVPPFPSQVEMVAKPGVSKFELQIARRAVSFTARFMDERCQLALNHPVKVVLTADQASYFAVLRDEEQLDGDIIRSQLARSTGTTVNDHVIINAGAVEYYRDMVFITAHEMVHQYQPADAAQAGLCWLTEGTADVVAANVVAADSGKTAVVDEYRRNWLKVVKSDGHRPGLEMLDAKADWLAAVRRDAPVAYRTAALAVLYLTDRNGYGALAAYWQLRAGGKPPEPAFQQAFGLSSAQFAAQFAAWLAQQDSKR</sequence>
<keyword evidence="2" id="KW-1185">Reference proteome</keyword>
<dbReference type="STRING" id="1123285.SAMN05660235_00623"/>
<organism evidence="1 2">
    <name type="scientific">Sporolituus thermophilus DSM 23256</name>
    <dbReference type="NCBI Taxonomy" id="1123285"/>
    <lineage>
        <taxon>Bacteria</taxon>
        <taxon>Bacillati</taxon>
        <taxon>Bacillota</taxon>
        <taxon>Negativicutes</taxon>
        <taxon>Selenomonadales</taxon>
        <taxon>Sporomusaceae</taxon>
        <taxon>Sporolituus</taxon>
    </lineage>
</organism>